<evidence type="ECO:0000313" key="1">
    <source>
        <dbReference type="EMBL" id="KAH0540864.1"/>
    </source>
</evidence>
<sequence length="102" mass="10976">MEGIRERIGGERFSLHFEDNCIQYTGIARRIPFCLSFHLPAQQVLNGKSIRRESGTGTGTEATGIEIGIVGAVVTTAGGASRLDTTCDNRKRASACPIQPLQ</sequence>
<comment type="caution">
    <text evidence="1">The sequence shown here is derived from an EMBL/GenBank/DDBJ whole genome shotgun (WGS) entry which is preliminary data.</text>
</comment>
<accession>A0AAV7I510</accession>
<evidence type="ECO:0000313" key="2">
    <source>
        <dbReference type="Proteomes" id="UP000826195"/>
    </source>
</evidence>
<dbReference type="Proteomes" id="UP000826195">
    <property type="component" value="Unassembled WGS sequence"/>
</dbReference>
<protein>
    <submittedName>
        <fullName evidence="1">Uncharacterized protein</fullName>
    </submittedName>
</protein>
<keyword evidence="2" id="KW-1185">Reference proteome</keyword>
<gene>
    <name evidence="1" type="ORF">KQX54_020289</name>
</gene>
<proteinExistence type="predicted"/>
<dbReference type="EMBL" id="JAHXZJ010002609">
    <property type="protein sequence ID" value="KAH0540864.1"/>
    <property type="molecule type" value="Genomic_DNA"/>
</dbReference>
<reference evidence="1 2" key="1">
    <citation type="journal article" date="2021" name="J. Hered.">
        <title>A chromosome-level genome assembly of the parasitoid wasp, Cotesia glomerata (Hymenoptera: Braconidae).</title>
        <authorList>
            <person name="Pinto B.J."/>
            <person name="Weis J.J."/>
            <person name="Gamble T."/>
            <person name="Ode P.J."/>
            <person name="Paul R."/>
            <person name="Zaspel J.M."/>
        </authorList>
    </citation>
    <scope>NUCLEOTIDE SEQUENCE [LARGE SCALE GENOMIC DNA]</scope>
    <source>
        <strain evidence="1">CgM1</strain>
    </source>
</reference>
<dbReference type="AlphaFoldDB" id="A0AAV7I510"/>
<organism evidence="1 2">
    <name type="scientific">Cotesia glomerata</name>
    <name type="common">Lepidopteran parasitic wasp</name>
    <name type="synonym">Apanteles glomeratus</name>
    <dbReference type="NCBI Taxonomy" id="32391"/>
    <lineage>
        <taxon>Eukaryota</taxon>
        <taxon>Metazoa</taxon>
        <taxon>Ecdysozoa</taxon>
        <taxon>Arthropoda</taxon>
        <taxon>Hexapoda</taxon>
        <taxon>Insecta</taxon>
        <taxon>Pterygota</taxon>
        <taxon>Neoptera</taxon>
        <taxon>Endopterygota</taxon>
        <taxon>Hymenoptera</taxon>
        <taxon>Apocrita</taxon>
        <taxon>Ichneumonoidea</taxon>
        <taxon>Braconidae</taxon>
        <taxon>Microgastrinae</taxon>
        <taxon>Cotesia</taxon>
    </lineage>
</organism>
<name>A0AAV7I510_COTGL</name>